<evidence type="ECO:0000313" key="1">
    <source>
        <dbReference type="EMBL" id="MDC1856775.1"/>
    </source>
</evidence>
<dbReference type="Proteomes" id="UP001214113">
    <property type="component" value="Unassembled WGS sequence"/>
</dbReference>
<sequence length="1277" mass="147119">MNNLELKIFFSWQMSTLCNKKVNNKTFLLNCLKKVAKKLSNKGEFQGVNFIIDEGLRKEAGDKPVAETCIKKIKNCHIYVADFTIETRFTNLRHLLRKYCKFDIRSNVNGSVLIEYGHAKQCLGDDGVILVMNTINGNPKEIPDLLPYDNRQNRNPILFEVDKTNFTETEKKGQKYENFKKKQQQLLDELTVAIKLAAKSAIKKIYNHFQPFISCEKAFNESGYRADFKWTAELTQIKNAIRSNQEVMRIVGLSGLGKTRLVLETLLENKDTSHKLYCDMAKNDENEVFKAIDSLFDNYGKATIVLDNCLYYFMDRIYDLRRGKRANNPIVAIYNEPNERIDSQRYQFYCLTVSDEIVEDIIEKNADFFSPENKKKIVIFSGGIPFIAELLIEEWLKNKELGNISNRTLITKLLGADERNENRLIAQSLSLFNSIGVEGDVRKEMVFVATNKNITILDGDDKIKENKFDKLIQDYLGRRLLDRRGRFVFIRPLPIAWYLMCEWLEDCSKDRLLQVLNDIRTSEVSASLAPAFGAQFKDMSQSKNAVALLDEVLHVGSPFSDAEVINTEVGSRLFRSFVEVVPQTVANCLYSALGNKSIADLYGIVEGRRNLVWTIEKLCFDPVTFLKGTKLMLRLGCAEIEDISNNATGQFMALFPIFLPATAVSLTERIDFLRREINIEEQKELVLKAVNRALNTSNFIYINGAEIQGQRKLENYRPISHDEIEEYIRGCLDIIYYEIEQDTEYHDYCIDVLSNNFRSLSAFGAFDVVIPYVKKVSEMLGYEWENMTENLHLALKDQKIAYCDRIKDELKTLIGNFTKDTFEARFSMVEKFYASDFDLKNINTQLEYEKKNAKYEALAVEMAEKKLFTKDTLRAIYNCQTYQAQQFGRKLATLLSEDEQLEFIKNSLEVIPEKCTNIIVDFMALISENVFTQAFEIVKQQGRYNLLFPIVAIRDYKFHGKYIDILFDLVLNHGVDISNFVSFWNHSPIITLTSDEAVVFLTRLLSLPNSYETALHMVSMLYLDGRVKDNPKLEKIFEQEALNSIDKMKKLIQNPHYTQVLCSLLANGKREQLAKSIMAGIINYIVENQNVSVNYNVEEILSVLFEKHFDVTWDILANTMSSEKDEEDKFLKLYWILGNMSIYNKFPSLIFKKEHEQTLLDWCAKNPDVNAYRLMSIAPMQNGDNFSDIVIQIIDRYGNRNFVLTALGDKLGSFASTGSALPIYDSRIKLVKTLVNHQSPEVSSWANLQVEKLKQAREQTHKFEEELTIPGRIPLMS</sequence>
<dbReference type="AlphaFoldDB" id="A0AAW6GI44"/>
<dbReference type="SUPFAM" id="SSF52540">
    <property type="entry name" value="P-loop containing nucleoside triphosphate hydrolases"/>
    <property type="match status" value="1"/>
</dbReference>
<gene>
    <name evidence="1" type="ORF">POZ22_18610</name>
</gene>
<reference evidence="1" key="1">
    <citation type="submission" date="2022-10" db="EMBL/GenBank/DDBJ databases">
        <title>Human gut microbiome strain richness.</title>
        <authorList>
            <person name="Chen-Liaw A."/>
        </authorList>
    </citation>
    <scope>NUCLEOTIDE SEQUENCE</scope>
    <source>
        <strain evidence="1">BSD2780061687st1_G10_BSD2780061687b_171204</strain>
    </source>
</reference>
<comment type="caution">
    <text evidence="1">The sequence shown here is derived from an EMBL/GenBank/DDBJ whole genome shotgun (WGS) entry which is preliminary data.</text>
</comment>
<name>A0AAW6GI44_BACUN</name>
<evidence type="ECO:0000313" key="2">
    <source>
        <dbReference type="Proteomes" id="UP001214113"/>
    </source>
</evidence>
<protein>
    <recommendedName>
        <fullName evidence="3">ATP-binding protein</fullName>
    </recommendedName>
</protein>
<dbReference type="EMBL" id="JAQNSB010000035">
    <property type="protein sequence ID" value="MDC1856775.1"/>
    <property type="molecule type" value="Genomic_DNA"/>
</dbReference>
<evidence type="ECO:0008006" key="3">
    <source>
        <dbReference type="Google" id="ProtNLM"/>
    </source>
</evidence>
<accession>A0AAW6GI44</accession>
<organism evidence="1 2">
    <name type="scientific">Bacteroides uniformis</name>
    <dbReference type="NCBI Taxonomy" id="820"/>
    <lineage>
        <taxon>Bacteria</taxon>
        <taxon>Pseudomonadati</taxon>
        <taxon>Bacteroidota</taxon>
        <taxon>Bacteroidia</taxon>
        <taxon>Bacteroidales</taxon>
        <taxon>Bacteroidaceae</taxon>
        <taxon>Bacteroides</taxon>
    </lineage>
</organism>
<dbReference type="RefSeq" id="WP_272196116.1">
    <property type="nucleotide sequence ID" value="NZ_JAQNSB010000035.1"/>
</dbReference>
<dbReference type="InterPro" id="IPR027417">
    <property type="entry name" value="P-loop_NTPase"/>
</dbReference>
<proteinExistence type="predicted"/>